<accession>A0AAV1KSJ0</accession>
<dbReference type="EMBL" id="CAVLGL010000079">
    <property type="protein sequence ID" value="CAK1585599.1"/>
    <property type="molecule type" value="Genomic_DNA"/>
</dbReference>
<dbReference type="PANTHER" id="PTHR34239:SF2">
    <property type="entry name" value="TRANSPOSABLE ELEMENT P TRANSPOSASE_THAP9 CONSERVED DOMAIN-CONTAINING PROTEIN"/>
    <property type="match status" value="1"/>
</dbReference>
<evidence type="ECO:0008006" key="3">
    <source>
        <dbReference type="Google" id="ProtNLM"/>
    </source>
</evidence>
<gene>
    <name evidence="1" type="ORF">PARMNEM_LOCUS6659</name>
</gene>
<organism evidence="1 2">
    <name type="scientific">Parnassius mnemosyne</name>
    <name type="common">clouded apollo</name>
    <dbReference type="NCBI Taxonomy" id="213953"/>
    <lineage>
        <taxon>Eukaryota</taxon>
        <taxon>Metazoa</taxon>
        <taxon>Ecdysozoa</taxon>
        <taxon>Arthropoda</taxon>
        <taxon>Hexapoda</taxon>
        <taxon>Insecta</taxon>
        <taxon>Pterygota</taxon>
        <taxon>Neoptera</taxon>
        <taxon>Endopterygota</taxon>
        <taxon>Lepidoptera</taxon>
        <taxon>Glossata</taxon>
        <taxon>Ditrysia</taxon>
        <taxon>Papilionoidea</taxon>
        <taxon>Papilionidae</taxon>
        <taxon>Parnassiinae</taxon>
        <taxon>Parnassini</taxon>
        <taxon>Parnassius</taxon>
        <taxon>Driopa</taxon>
    </lineage>
</organism>
<name>A0AAV1KSJ0_9NEOP</name>
<dbReference type="AlphaFoldDB" id="A0AAV1KSJ0"/>
<keyword evidence="2" id="KW-1185">Reference proteome</keyword>
<comment type="caution">
    <text evidence="1">The sequence shown here is derived from an EMBL/GenBank/DDBJ whole genome shotgun (WGS) entry which is preliminary data.</text>
</comment>
<dbReference type="Proteomes" id="UP001314205">
    <property type="component" value="Unassembled WGS sequence"/>
</dbReference>
<sequence>MPSTNRENRYKLEFIDNENLDIADIEPLNSEYRSDKNSALNNEETKYDSDQEPVVSELEADILTATKIHDKLAQLWLPILRKGIHKEAKEKLLKEYLIPENCSLLQAPKLNPEISAAVSEGTRTRDKRVEAVQQQLGEGISALNKGLELLLDDCKDRLQAVKFLSDSCRILCDLHFVETEASKKFVTPGLDKSYINIMQEVDRDEVDLEISLQKK</sequence>
<evidence type="ECO:0000313" key="2">
    <source>
        <dbReference type="Proteomes" id="UP001314205"/>
    </source>
</evidence>
<reference evidence="1 2" key="1">
    <citation type="submission" date="2023-11" db="EMBL/GenBank/DDBJ databases">
        <authorList>
            <person name="Hedman E."/>
            <person name="Englund M."/>
            <person name="Stromberg M."/>
            <person name="Nyberg Akerstrom W."/>
            <person name="Nylinder S."/>
            <person name="Jareborg N."/>
            <person name="Kallberg Y."/>
            <person name="Kronander E."/>
        </authorList>
    </citation>
    <scope>NUCLEOTIDE SEQUENCE [LARGE SCALE GENOMIC DNA]</scope>
</reference>
<proteinExistence type="predicted"/>
<dbReference type="PANTHER" id="PTHR34239">
    <property type="entry name" value="APPLE DOMAIN-CONTAINING PROTEIN"/>
    <property type="match status" value="1"/>
</dbReference>
<evidence type="ECO:0000313" key="1">
    <source>
        <dbReference type="EMBL" id="CAK1585599.1"/>
    </source>
</evidence>
<protein>
    <recommendedName>
        <fullName evidence="3">Exocyst complex component Sec8</fullName>
    </recommendedName>
</protein>